<dbReference type="GO" id="GO:0016787">
    <property type="term" value="F:hydrolase activity"/>
    <property type="evidence" value="ECO:0007669"/>
    <property type="project" value="InterPro"/>
</dbReference>
<accession>A0A1F6C9W2</accession>
<comment type="caution">
    <text evidence="2">The sequence shown here is derived from an EMBL/GenBank/DDBJ whole genome shotgun (WGS) entry which is preliminary data.</text>
</comment>
<organism evidence="2 3">
    <name type="scientific">Handelsmanbacteria sp. (strain RIFCSPLOWO2_12_FULL_64_10)</name>
    <dbReference type="NCBI Taxonomy" id="1817868"/>
    <lineage>
        <taxon>Bacteria</taxon>
        <taxon>Candidatus Handelsmaniibacteriota</taxon>
    </lineage>
</organism>
<dbReference type="AlphaFoldDB" id="A0A1F6C9W2"/>
<dbReference type="Gene3D" id="3.20.20.140">
    <property type="entry name" value="Metal-dependent hydrolases"/>
    <property type="match status" value="1"/>
</dbReference>
<sequence length="250" mass="26811">MRFDFQTFLPRSFDGRPFGPEDLTALEDEAGIERFVVMPETTERPDNAGLAGRIQGRPRMIGCASVNPALGAEAVKGFEEAAHRFGFRGLRLSPLTHGYPIDGEVARPLLERAREMGAPVTTESCSEGCWPSQIARVAGRFPEVTIIADVGFRPLAPPVSLGLAPPPEGRIADVAREHPNVYIGMTALAMAETYLIKRIVGAVSTDKLIFGSNAPSGIPLFSVGGLRRAGLGEQAEGAILGETLRRIYGL</sequence>
<dbReference type="SUPFAM" id="SSF51556">
    <property type="entry name" value="Metallo-dependent hydrolases"/>
    <property type="match status" value="1"/>
</dbReference>
<dbReference type="InterPro" id="IPR006680">
    <property type="entry name" value="Amidohydro-rel"/>
</dbReference>
<protein>
    <recommendedName>
        <fullName evidence="1">Amidohydrolase-related domain-containing protein</fullName>
    </recommendedName>
</protein>
<dbReference type="InterPro" id="IPR032466">
    <property type="entry name" value="Metal_Hydrolase"/>
</dbReference>
<name>A0A1F6C9W2_HANXR</name>
<dbReference type="Pfam" id="PF04909">
    <property type="entry name" value="Amidohydro_2"/>
    <property type="match status" value="1"/>
</dbReference>
<dbReference type="Proteomes" id="UP000178606">
    <property type="component" value="Unassembled WGS sequence"/>
</dbReference>
<evidence type="ECO:0000313" key="3">
    <source>
        <dbReference type="Proteomes" id="UP000178606"/>
    </source>
</evidence>
<evidence type="ECO:0000259" key="1">
    <source>
        <dbReference type="Pfam" id="PF04909"/>
    </source>
</evidence>
<evidence type="ECO:0000313" key="2">
    <source>
        <dbReference type="EMBL" id="OGG45926.1"/>
    </source>
</evidence>
<gene>
    <name evidence="2" type="ORF">A3F84_16985</name>
</gene>
<dbReference type="EMBL" id="MFKF01000356">
    <property type="protein sequence ID" value="OGG45926.1"/>
    <property type="molecule type" value="Genomic_DNA"/>
</dbReference>
<reference evidence="2 3" key="1">
    <citation type="journal article" date="2016" name="Nat. Commun.">
        <title>Thousands of microbial genomes shed light on interconnected biogeochemical processes in an aquifer system.</title>
        <authorList>
            <person name="Anantharaman K."/>
            <person name="Brown C.T."/>
            <person name="Hug L.A."/>
            <person name="Sharon I."/>
            <person name="Castelle C.J."/>
            <person name="Probst A.J."/>
            <person name="Thomas B.C."/>
            <person name="Singh A."/>
            <person name="Wilkins M.J."/>
            <person name="Karaoz U."/>
            <person name="Brodie E.L."/>
            <person name="Williams K.H."/>
            <person name="Hubbard S.S."/>
            <person name="Banfield J.F."/>
        </authorList>
    </citation>
    <scope>NUCLEOTIDE SEQUENCE [LARGE SCALE GENOMIC DNA]</scope>
    <source>
        <strain evidence="3">RIFCSPLOWO2_12_FULL_64_10</strain>
    </source>
</reference>
<feature type="domain" description="Amidohydrolase-related" evidence="1">
    <location>
        <begin position="11"/>
        <end position="249"/>
    </location>
</feature>
<proteinExistence type="predicted"/>